<protein>
    <submittedName>
        <fullName evidence="1">Crp/Fnr family transcriptional regulator</fullName>
    </submittedName>
</protein>
<dbReference type="EMBL" id="AP018515">
    <property type="protein sequence ID" value="BBC78473.1"/>
    <property type="molecule type" value="Genomic_DNA"/>
</dbReference>
<organism evidence="1 2">
    <name type="scientific">Acetobacter orientalis</name>
    <dbReference type="NCBI Taxonomy" id="146474"/>
    <lineage>
        <taxon>Bacteria</taxon>
        <taxon>Pseudomonadati</taxon>
        <taxon>Pseudomonadota</taxon>
        <taxon>Alphaproteobacteria</taxon>
        <taxon>Acetobacterales</taxon>
        <taxon>Acetobacteraceae</taxon>
        <taxon>Acetobacter</taxon>
    </lineage>
</organism>
<sequence length="38" mass="4244">MRSVIERLPVLVHSVLKKAERANCKKAYNALAFPATAF</sequence>
<accession>A0A2Z5ZD00</accession>
<gene>
    <name evidence="1" type="ORF">AcetOrient_orf00196</name>
</gene>
<proteinExistence type="predicted"/>
<evidence type="ECO:0000313" key="1">
    <source>
        <dbReference type="EMBL" id="BBC78473.1"/>
    </source>
</evidence>
<dbReference type="Proteomes" id="UP000270034">
    <property type="component" value="Chromosome"/>
</dbReference>
<dbReference type="AlphaFoldDB" id="A0A2Z5ZD00"/>
<dbReference type="KEGG" id="aot:AcetOri_orf00196"/>
<evidence type="ECO:0000313" key="2">
    <source>
        <dbReference type="Proteomes" id="UP000270034"/>
    </source>
</evidence>
<name>A0A2Z5ZD00_9PROT</name>
<reference evidence="1 2" key="1">
    <citation type="submission" date="2018-02" db="EMBL/GenBank/DDBJ databases">
        <title>Acetobacter orientalis genome.</title>
        <authorList>
            <person name="Nakashima N."/>
            <person name="Tamura T."/>
        </authorList>
    </citation>
    <scope>NUCLEOTIDE SEQUENCE [LARGE SCALE GENOMIC DNA]</scope>
    <source>
        <strain evidence="1 2">FAN1</strain>
    </source>
</reference>